<proteinExistence type="predicted"/>
<sequence length="67" mass="7039">MSQLVSIGLVLGALATPASAFAASIPTGEQFVTAHTDRVRTDDIGGTVLVPADTAQPWLRFAEPRVF</sequence>
<dbReference type="EMBL" id="WNKV01000005">
    <property type="protein sequence ID" value="MTW16330.1"/>
    <property type="molecule type" value="Genomic_DNA"/>
</dbReference>
<feature type="signal peptide" evidence="1">
    <location>
        <begin position="1"/>
        <end position="22"/>
    </location>
</feature>
<keyword evidence="1" id="KW-0732">Signal</keyword>
<evidence type="ECO:0000256" key="1">
    <source>
        <dbReference type="SAM" id="SignalP"/>
    </source>
</evidence>
<evidence type="ECO:0000313" key="2">
    <source>
        <dbReference type="EMBL" id="MTW16330.1"/>
    </source>
</evidence>
<gene>
    <name evidence="2" type="ORF">GJ689_08910</name>
</gene>
<feature type="chain" id="PRO_5040788884" evidence="1">
    <location>
        <begin position="23"/>
        <end position="67"/>
    </location>
</feature>
<evidence type="ECO:0000313" key="3">
    <source>
        <dbReference type="Proteomes" id="UP000438991"/>
    </source>
</evidence>
<organism evidence="2 3">
    <name type="scientific">Rhodoplanes serenus</name>
    <dbReference type="NCBI Taxonomy" id="200615"/>
    <lineage>
        <taxon>Bacteria</taxon>
        <taxon>Pseudomonadati</taxon>
        <taxon>Pseudomonadota</taxon>
        <taxon>Alphaproteobacteria</taxon>
        <taxon>Hyphomicrobiales</taxon>
        <taxon>Nitrobacteraceae</taxon>
        <taxon>Rhodoplanes</taxon>
    </lineage>
</organism>
<reference evidence="2 3" key="1">
    <citation type="submission" date="2019-11" db="EMBL/GenBank/DDBJ databases">
        <title>Whole-genome sequence of Rhodoplanes serenus DSM 18633, type strain.</title>
        <authorList>
            <person name="Kyndt J.A."/>
            <person name="Meyer T.E."/>
        </authorList>
    </citation>
    <scope>NUCLEOTIDE SEQUENCE [LARGE SCALE GENOMIC DNA]</scope>
    <source>
        <strain evidence="2 3">DSM 18633</strain>
    </source>
</reference>
<dbReference type="RefSeq" id="WP_155479320.1">
    <property type="nucleotide sequence ID" value="NZ_WNKV01000005.1"/>
</dbReference>
<accession>A0A9X4XJM8</accession>
<protein>
    <submittedName>
        <fullName evidence="2">Uncharacterized protein</fullName>
    </submittedName>
</protein>
<comment type="caution">
    <text evidence="2">The sequence shown here is derived from an EMBL/GenBank/DDBJ whole genome shotgun (WGS) entry which is preliminary data.</text>
</comment>
<dbReference type="AlphaFoldDB" id="A0A9X4XJM8"/>
<name>A0A9X4XJM8_9BRAD</name>
<dbReference type="Proteomes" id="UP000438991">
    <property type="component" value="Unassembled WGS sequence"/>
</dbReference>